<sequence length="63" mass="7299">MPLQRALLHARHARYARYACHACYARYACALQRTRPAVDSNTGYPHGNFRYIRSLPCGKHTYC</sequence>
<proteinExistence type="predicted"/>
<dbReference type="Proteomes" id="UP000799438">
    <property type="component" value="Unassembled WGS sequence"/>
</dbReference>
<evidence type="ECO:0000313" key="1">
    <source>
        <dbReference type="EMBL" id="KAF2136535.1"/>
    </source>
</evidence>
<keyword evidence="2" id="KW-1185">Reference proteome</keyword>
<protein>
    <submittedName>
        <fullName evidence="1">Uncharacterized protein</fullName>
    </submittedName>
</protein>
<dbReference type="AlphaFoldDB" id="A0A6A6AZZ2"/>
<evidence type="ECO:0000313" key="2">
    <source>
        <dbReference type="Proteomes" id="UP000799438"/>
    </source>
</evidence>
<reference evidence="1" key="1">
    <citation type="journal article" date="2020" name="Stud. Mycol.">
        <title>101 Dothideomycetes genomes: a test case for predicting lifestyles and emergence of pathogens.</title>
        <authorList>
            <person name="Haridas S."/>
            <person name="Albert R."/>
            <person name="Binder M."/>
            <person name="Bloem J."/>
            <person name="Labutti K."/>
            <person name="Salamov A."/>
            <person name="Andreopoulos B."/>
            <person name="Baker S."/>
            <person name="Barry K."/>
            <person name="Bills G."/>
            <person name="Bluhm B."/>
            <person name="Cannon C."/>
            <person name="Castanera R."/>
            <person name="Culley D."/>
            <person name="Daum C."/>
            <person name="Ezra D."/>
            <person name="Gonzalez J."/>
            <person name="Henrissat B."/>
            <person name="Kuo A."/>
            <person name="Liang C."/>
            <person name="Lipzen A."/>
            <person name="Lutzoni F."/>
            <person name="Magnuson J."/>
            <person name="Mondo S."/>
            <person name="Nolan M."/>
            <person name="Ohm R."/>
            <person name="Pangilinan J."/>
            <person name="Park H.-J."/>
            <person name="Ramirez L."/>
            <person name="Alfaro M."/>
            <person name="Sun H."/>
            <person name="Tritt A."/>
            <person name="Yoshinaga Y."/>
            <person name="Zwiers L.-H."/>
            <person name="Turgeon B."/>
            <person name="Goodwin S."/>
            <person name="Spatafora J."/>
            <person name="Crous P."/>
            <person name="Grigoriev I."/>
        </authorList>
    </citation>
    <scope>NUCLEOTIDE SEQUENCE</scope>
    <source>
        <strain evidence="1">CBS 121167</strain>
    </source>
</reference>
<dbReference type="EMBL" id="ML995518">
    <property type="protein sequence ID" value="KAF2136535.1"/>
    <property type="molecule type" value="Genomic_DNA"/>
</dbReference>
<gene>
    <name evidence="1" type="ORF">K452DRAFT_292311</name>
</gene>
<name>A0A6A6AZZ2_9PEZI</name>
<dbReference type="GeneID" id="54298846"/>
<dbReference type="RefSeq" id="XP_033392253.1">
    <property type="nucleotide sequence ID" value="XM_033541350.1"/>
</dbReference>
<accession>A0A6A6AZZ2</accession>
<organism evidence="1 2">
    <name type="scientific">Aplosporella prunicola CBS 121167</name>
    <dbReference type="NCBI Taxonomy" id="1176127"/>
    <lineage>
        <taxon>Eukaryota</taxon>
        <taxon>Fungi</taxon>
        <taxon>Dikarya</taxon>
        <taxon>Ascomycota</taxon>
        <taxon>Pezizomycotina</taxon>
        <taxon>Dothideomycetes</taxon>
        <taxon>Dothideomycetes incertae sedis</taxon>
        <taxon>Botryosphaeriales</taxon>
        <taxon>Aplosporellaceae</taxon>
        <taxon>Aplosporella</taxon>
    </lineage>
</organism>